<accession>A0A385JP05</accession>
<dbReference type="SUPFAM" id="SSF55729">
    <property type="entry name" value="Acyl-CoA N-acyltransferases (Nat)"/>
    <property type="match status" value="1"/>
</dbReference>
<name>A0A385JP05_9GAMM</name>
<sequence>MNIKFKKFGLTFNDKWNHKDINFFDLFKFTSYKGHNNFSTSLPFLKKQKRSIVNYLSFDEDTLWSNVRKNTRNEINKIKKEDIKYSINNVSLHEFINLYNEFIDFKNLSLTQLSEKRLEKYNNNILLTSTEISGKWQSIHVYLIIDKYSELLYSITNHNADHKTTGMANRFHHWNDLIHFKNHDYEAYDWGGIAFGDMDGIAKFKLSFGGEEIISNIYFSPLYYLTLLIREKPWKK</sequence>
<organism evidence="1">
    <name type="scientific">Proteus penneri</name>
    <dbReference type="NCBI Taxonomy" id="102862"/>
    <lineage>
        <taxon>Bacteria</taxon>
        <taxon>Pseudomonadati</taxon>
        <taxon>Pseudomonadota</taxon>
        <taxon>Gammaproteobacteria</taxon>
        <taxon>Enterobacterales</taxon>
        <taxon>Morganellaceae</taxon>
        <taxon>Proteus</taxon>
    </lineage>
</organism>
<dbReference type="EMBL" id="KY710732">
    <property type="protein sequence ID" value="AXZ00034.1"/>
    <property type="molecule type" value="Genomic_DNA"/>
</dbReference>
<protein>
    <submittedName>
        <fullName evidence="1">Uncharacterized protein</fullName>
    </submittedName>
</protein>
<dbReference type="AlphaFoldDB" id="A0A385JP05"/>
<proteinExistence type="predicted"/>
<dbReference type="InterPro" id="IPR016181">
    <property type="entry name" value="Acyl_CoA_acyltransferase"/>
</dbReference>
<dbReference type="Gene3D" id="3.40.630.30">
    <property type="match status" value="1"/>
</dbReference>
<dbReference type="PANTHER" id="PTHR36174">
    <property type="entry name" value="LIPID II:GLYCINE GLYCYLTRANSFERASE"/>
    <property type="match status" value="1"/>
</dbReference>
<reference evidence="1" key="1">
    <citation type="journal article" date="2017" name="PLoS ONE">
        <title>Genetic diversity of the O antigens of Proteus species and the development of a suspension array for molecular serotyping.</title>
        <authorList>
            <person name="Yu X."/>
            <person name="Torzewska A."/>
            <person name="Zhang X."/>
            <person name="Yin Z."/>
            <person name="Drzewiecka D."/>
            <person name="Cao H."/>
            <person name="Liu B."/>
            <person name="Knirel Y.A."/>
            <person name="Rozalski A."/>
            <person name="Wang L."/>
        </authorList>
    </citation>
    <scope>NUCLEOTIDE SEQUENCE</scope>
    <source>
        <strain evidence="1">G2667</strain>
    </source>
</reference>
<evidence type="ECO:0000313" key="1">
    <source>
        <dbReference type="EMBL" id="AXZ00034.1"/>
    </source>
</evidence>
<dbReference type="InterPro" id="IPR050644">
    <property type="entry name" value="PG_Glycine_Bridge_Synth"/>
</dbReference>
<dbReference type="PANTHER" id="PTHR36174:SF1">
    <property type="entry name" value="LIPID II:GLYCINE GLYCYLTRANSFERASE"/>
    <property type="match status" value="1"/>
</dbReference>